<gene>
    <name evidence="2" type="ORF">CEXT_136471</name>
</gene>
<accession>A0AAV4U279</accession>
<protein>
    <submittedName>
        <fullName evidence="2">Uncharacterized protein</fullName>
    </submittedName>
</protein>
<sequence length="96" mass="10869">MQFPNASNPPIRLPAKKILLLLCNSSCENRTRNLSQLGPPRLPYKRNKTGTGGGEGFEGKETFDFIPHVMDKIVCGSWLLFMLRCELTYAAFWTSF</sequence>
<organism evidence="2 3">
    <name type="scientific">Caerostris extrusa</name>
    <name type="common">Bark spider</name>
    <name type="synonym">Caerostris bankana</name>
    <dbReference type="NCBI Taxonomy" id="172846"/>
    <lineage>
        <taxon>Eukaryota</taxon>
        <taxon>Metazoa</taxon>
        <taxon>Ecdysozoa</taxon>
        <taxon>Arthropoda</taxon>
        <taxon>Chelicerata</taxon>
        <taxon>Arachnida</taxon>
        <taxon>Araneae</taxon>
        <taxon>Araneomorphae</taxon>
        <taxon>Entelegynae</taxon>
        <taxon>Araneoidea</taxon>
        <taxon>Araneidae</taxon>
        <taxon>Caerostris</taxon>
    </lineage>
</organism>
<proteinExistence type="predicted"/>
<comment type="caution">
    <text evidence="2">The sequence shown here is derived from an EMBL/GenBank/DDBJ whole genome shotgun (WGS) entry which is preliminary data.</text>
</comment>
<name>A0AAV4U279_CAEEX</name>
<dbReference type="EMBL" id="BPLR01012174">
    <property type="protein sequence ID" value="GIY51903.1"/>
    <property type="molecule type" value="Genomic_DNA"/>
</dbReference>
<dbReference type="Proteomes" id="UP001054945">
    <property type="component" value="Unassembled WGS sequence"/>
</dbReference>
<evidence type="ECO:0000313" key="2">
    <source>
        <dbReference type="EMBL" id="GIY51903.1"/>
    </source>
</evidence>
<evidence type="ECO:0000256" key="1">
    <source>
        <dbReference type="SAM" id="MobiDB-lite"/>
    </source>
</evidence>
<keyword evidence="3" id="KW-1185">Reference proteome</keyword>
<reference evidence="2 3" key="1">
    <citation type="submission" date="2021-06" db="EMBL/GenBank/DDBJ databases">
        <title>Caerostris extrusa draft genome.</title>
        <authorList>
            <person name="Kono N."/>
            <person name="Arakawa K."/>
        </authorList>
    </citation>
    <scope>NUCLEOTIDE SEQUENCE [LARGE SCALE GENOMIC DNA]</scope>
</reference>
<evidence type="ECO:0000313" key="3">
    <source>
        <dbReference type="Proteomes" id="UP001054945"/>
    </source>
</evidence>
<dbReference type="AlphaFoldDB" id="A0AAV4U279"/>
<feature type="region of interest" description="Disordered" evidence="1">
    <location>
        <begin position="33"/>
        <end position="55"/>
    </location>
</feature>